<dbReference type="PROSITE" id="PS51186">
    <property type="entry name" value="GNAT"/>
    <property type="match status" value="1"/>
</dbReference>
<dbReference type="Proteomes" id="UP000198337">
    <property type="component" value="Unassembled WGS sequence"/>
</dbReference>
<dbReference type="InterPro" id="IPR000182">
    <property type="entry name" value="GNAT_dom"/>
</dbReference>
<feature type="domain" description="N-acetyltransferase" evidence="1">
    <location>
        <begin position="22"/>
        <end position="181"/>
    </location>
</feature>
<gene>
    <name evidence="2" type="ORF">SAMN04488009_1105</name>
</gene>
<protein>
    <submittedName>
        <fullName evidence="2">Protein N-acetyltransferase, RimJ/RimL family</fullName>
    </submittedName>
</protein>
<comment type="caution">
    <text evidence="2">The sequence shown here is derived from an EMBL/GenBank/DDBJ whole genome shotgun (WGS) entry which is preliminary data.</text>
</comment>
<dbReference type="EMBL" id="FZNV01000001">
    <property type="protein sequence ID" value="SNR30725.1"/>
    <property type="molecule type" value="Genomic_DNA"/>
</dbReference>
<dbReference type="Pfam" id="PF13302">
    <property type="entry name" value="Acetyltransf_3"/>
    <property type="match status" value="1"/>
</dbReference>
<evidence type="ECO:0000259" key="1">
    <source>
        <dbReference type="PROSITE" id="PS51186"/>
    </source>
</evidence>
<sequence length="181" mass="20805">MPLQQHNIKPNYLLTNEETDRLLIKKVTQSHFQEWLPFHKEPLSSQFWSGLPKDPIQACQEQFNRIFERYDSGAGGMNALIHKESNMLIGLAGLLIQNINHQEELEIGYSILPKYWRQGYAFEAASACKNVAFQNNWAESLISIIQVNNLPSQRTALKIGMSIDGSTTYKKNPVNIFRIRK</sequence>
<dbReference type="PANTHER" id="PTHR43792">
    <property type="entry name" value="GNAT FAMILY, PUTATIVE (AFU_ORTHOLOGUE AFUA_3G00765)-RELATED-RELATED"/>
    <property type="match status" value="1"/>
</dbReference>
<dbReference type="InterPro" id="IPR051531">
    <property type="entry name" value="N-acetyltransferase"/>
</dbReference>
<accession>A0ABY1SE97</accession>
<dbReference type="PANTHER" id="PTHR43792:SF1">
    <property type="entry name" value="N-ACETYLTRANSFERASE DOMAIN-CONTAINING PROTEIN"/>
    <property type="match status" value="1"/>
</dbReference>
<name>A0ABY1SE97_9FLAO</name>
<dbReference type="Gene3D" id="3.40.630.30">
    <property type="match status" value="1"/>
</dbReference>
<dbReference type="SUPFAM" id="SSF55729">
    <property type="entry name" value="Acyl-CoA N-acyltransferases (Nat)"/>
    <property type="match status" value="1"/>
</dbReference>
<evidence type="ECO:0000313" key="3">
    <source>
        <dbReference type="Proteomes" id="UP000198337"/>
    </source>
</evidence>
<organism evidence="2 3">
    <name type="scientific">Maribacter sedimenticola</name>
    <dbReference type="NCBI Taxonomy" id="228956"/>
    <lineage>
        <taxon>Bacteria</taxon>
        <taxon>Pseudomonadati</taxon>
        <taxon>Bacteroidota</taxon>
        <taxon>Flavobacteriia</taxon>
        <taxon>Flavobacteriales</taxon>
        <taxon>Flavobacteriaceae</taxon>
        <taxon>Maribacter</taxon>
    </lineage>
</organism>
<evidence type="ECO:0000313" key="2">
    <source>
        <dbReference type="EMBL" id="SNR30725.1"/>
    </source>
</evidence>
<dbReference type="RefSeq" id="WP_245838783.1">
    <property type="nucleotide sequence ID" value="NZ_FZNV01000001.1"/>
</dbReference>
<dbReference type="InterPro" id="IPR016181">
    <property type="entry name" value="Acyl_CoA_acyltransferase"/>
</dbReference>
<reference evidence="2 3" key="1">
    <citation type="submission" date="2017-06" db="EMBL/GenBank/DDBJ databases">
        <authorList>
            <person name="Varghese N."/>
            <person name="Submissions S."/>
        </authorList>
    </citation>
    <scope>NUCLEOTIDE SEQUENCE [LARGE SCALE GENOMIC DNA]</scope>
    <source>
        <strain evidence="2 3">DSM 19840</strain>
    </source>
</reference>
<proteinExistence type="predicted"/>
<keyword evidence="3" id="KW-1185">Reference proteome</keyword>